<dbReference type="EC" id="2.7.11.1" evidence="1"/>
<dbReference type="SUPFAM" id="SSF56112">
    <property type="entry name" value="Protein kinase-like (PK-like)"/>
    <property type="match status" value="1"/>
</dbReference>
<dbReference type="InterPro" id="IPR000719">
    <property type="entry name" value="Prot_kinase_dom"/>
</dbReference>
<dbReference type="PROSITE" id="PS50011">
    <property type="entry name" value="PROTEIN_KINASE_DOM"/>
    <property type="match status" value="1"/>
</dbReference>
<evidence type="ECO:0000256" key="10">
    <source>
        <dbReference type="SAM" id="MobiDB-lite"/>
    </source>
</evidence>
<evidence type="ECO:0000256" key="2">
    <source>
        <dbReference type="ARBA" id="ARBA00022527"/>
    </source>
</evidence>
<evidence type="ECO:0000256" key="9">
    <source>
        <dbReference type="PROSITE-ProRule" id="PRU10141"/>
    </source>
</evidence>
<dbReference type="PANTHER" id="PTHR43895:SF32">
    <property type="entry name" value="SERINE_THREONINE-PROTEIN KINASE CHK1"/>
    <property type="match status" value="1"/>
</dbReference>
<keyword evidence="3" id="KW-0808">Transferase</keyword>
<evidence type="ECO:0000259" key="11">
    <source>
        <dbReference type="PROSITE" id="PS50011"/>
    </source>
</evidence>
<feature type="region of interest" description="Disordered" evidence="10">
    <location>
        <begin position="528"/>
        <end position="549"/>
    </location>
</feature>
<accession>A0ABQ6MXL7</accession>
<keyword evidence="6 9" id="KW-0067">ATP-binding</keyword>
<feature type="binding site" evidence="9">
    <location>
        <position position="102"/>
    </location>
    <ligand>
        <name>ATP</name>
        <dbReference type="ChEBI" id="CHEBI:30616"/>
    </ligand>
</feature>
<dbReference type="Gene3D" id="1.10.510.10">
    <property type="entry name" value="Transferase(Phosphotransferase) domain 1"/>
    <property type="match status" value="1"/>
</dbReference>
<reference evidence="12 13" key="1">
    <citation type="journal article" date="2023" name="Commun. Biol.">
        <title>Genome analysis of Parmales, the sister group of diatoms, reveals the evolutionary specialization of diatoms from phago-mixotrophs to photoautotrophs.</title>
        <authorList>
            <person name="Ban H."/>
            <person name="Sato S."/>
            <person name="Yoshikawa S."/>
            <person name="Yamada K."/>
            <person name="Nakamura Y."/>
            <person name="Ichinomiya M."/>
            <person name="Sato N."/>
            <person name="Blanc-Mathieu R."/>
            <person name="Endo H."/>
            <person name="Kuwata A."/>
            <person name="Ogata H."/>
        </authorList>
    </citation>
    <scope>NUCLEOTIDE SEQUENCE [LARGE SCALE GENOMIC DNA]</scope>
</reference>
<dbReference type="Pfam" id="PF00069">
    <property type="entry name" value="Pkinase"/>
    <property type="match status" value="1"/>
</dbReference>
<evidence type="ECO:0000256" key="5">
    <source>
        <dbReference type="ARBA" id="ARBA00022777"/>
    </source>
</evidence>
<evidence type="ECO:0000256" key="1">
    <source>
        <dbReference type="ARBA" id="ARBA00012513"/>
    </source>
</evidence>
<feature type="region of interest" description="Disordered" evidence="10">
    <location>
        <begin position="1"/>
        <end position="59"/>
    </location>
</feature>
<dbReference type="PROSITE" id="PS00107">
    <property type="entry name" value="PROTEIN_KINASE_ATP"/>
    <property type="match status" value="1"/>
</dbReference>
<dbReference type="InterPro" id="IPR011009">
    <property type="entry name" value="Kinase-like_dom_sf"/>
</dbReference>
<evidence type="ECO:0000313" key="13">
    <source>
        <dbReference type="Proteomes" id="UP001165060"/>
    </source>
</evidence>
<evidence type="ECO:0000256" key="4">
    <source>
        <dbReference type="ARBA" id="ARBA00022741"/>
    </source>
</evidence>
<dbReference type="EMBL" id="BRYB01003326">
    <property type="protein sequence ID" value="GMI34716.1"/>
    <property type="molecule type" value="Genomic_DNA"/>
</dbReference>
<organism evidence="12 13">
    <name type="scientific">Tetraparma gracilis</name>
    <dbReference type="NCBI Taxonomy" id="2962635"/>
    <lineage>
        <taxon>Eukaryota</taxon>
        <taxon>Sar</taxon>
        <taxon>Stramenopiles</taxon>
        <taxon>Ochrophyta</taxon>
        <taxon>Bolidophyceae</taxon>
        <taxon>Parmales</taxon>
        <taxon>Triparmaceae</taxon>
        <taxon>Tetraparma</taxon>
    </lineage>
</organism>
<evidence type="ECO:0000256" key="7">
    <source>
        <dbReference type="ARBA" id="ARBA00047899"/>
    </source>
</evidence>
<keyword evidence="4 9" id="KW-0547">Nucleotide-binding</keyword>
<protein>
    <recommendedName>
        <fullName evidence="1">non-specific serine/threonine protein kinase</fullName>
        <ecNumber evidence="1">2.7.11.1</ecNumber>
    </recommendedName>
</protein>
<gene>
    <name evidence="12" type="ORF">TeGR_g12695</name>
</gene>
<dbReference type="InterPro" id="IPR017441">
    <property type="entry name" value="Protein_kinase_ATP_BS"/>
</dbReference>
<dbReference type="PROSITE" id="PS00108">
    <property type="entry name" value="PROTEIN_KINASE_ST"/>
    <property type="match status" value="1"/>
</dbReference>
<feature type="domain" description="Protein kinase" evidence="11">
    <location>
        <begin position="68"/>
        <end position="343"/>
    </location>
</feature>
<keyword evidence="5" id="KW-0418">Kinase</keyword>
<dbReference type="PANTHER" id="PTHR43895">
    <property type="entry name" value="CALCIUM/CALMODULIN-DEPENDENT PROTEIN KINASE KINASE-RELATED"/>
    <property type="match status" value="1"/>
</dbReference>
<evidence type="ECO:0000256" key="3">
    <source>
        <dbReference type="ARBA" id="ARBA00022679"/>
    </source>
</evidence>
<name>A0ABQ6MXL7_9STRA</name>
<evidence type="ECO:0000256" key="6">
    <source>
        <dbReference type="ARBA" id="ARBA00022840"/>
    </source>
</evidence>
<evidence type="ECO:0000313" key="12">
    <source>
        <dbReference type="EMBL" id="GMI34716.1"/>
    </source>
</evidence>
<dbReference type="SMART" id="SM00220">
    <property type="entry name" value="S_TKc"/>
    <property type="match status" value="1"/>
</dbReference>
<keyword evidence="13" id="KW-1185">Reference proteome</keyword>
<sequence length="549" mass="59567">MSTFQDAMSTDSPQTSVDTLSSSPTGARNVTPNVSTDMGGRASSTGSVQPSGQFNSQQGQKTICDGRFAVLETLGSGATGKVKLGVDTRTGERVALKIMARKLASKRQGTQIRREVAAMTALRHPNVLALGHVEMELKYPKHDGTFRDCVLLVIELAGGGELFDFMMYTGAFNEDIARAYTRQLLSALTCCHSHGIYHRDLKPENLLLDDNFQLKVADFGYSAIQNTMDESGQLLHTECGTRSYMAPEILAHRPYKGEKADCWSAGVVVFIMITGNPPFQLATSTDWWFNAINTGNVDRFWRAHMRSAPDISEKARNFLEKMLKPAADERVKLKELLETDPWLVGPGSDRLGAQELFNEMVARKRKVDDAKAAEREKARMAAAAQRAQKGGVYDPFAAQHAVRRSVPDEAVSKLRGLNENVYTRIYVGDAFGEAEGGGKRVERVVGDMRGLLEGSGWAVEGKGGAEGLLAKALHRAEGQEEAVEMSVRLVRDKDMSLVFECKRVGGSIFDYKKAFDKVSLAVAGGAGGTGAGAAGEEQLGSGSEPVDMI</sequence>
<keyword evidence="2" id="KW-0723">Serine/threonine-protein kinase</keyword>
<comment type="caution">
    <text evidence="12">The sequence shown here is derived from an EMBL/GenBank/DDBJ whole genome shotgun (WGS) entry which is preliminary data.</text>
</comment>
<comment type="catalytic activity">
    <reaction evidence="8">
        <text>L-seryl-[protein] + ATP = O-phospho-L-seryl-[protein] + ADP + H(+)</text>
        <dbReference type="Rhea" id="RHEA:17989"/>
        <dbReference type="Rhea" id="RHEA-COMP:9863"/>
        <dbReference type="Rhea" id="RHEA-COMP:11604"/>
        <dbReference type="ChEBI" id="CHEBI:15378"/>
        <dbReference type="ChEBI" id="CHEBI:29999"/>
        <dbReference type="ChEBI" id="CHEBI:30616"/>
        <dbReference type="ChEBI" id="CHEBI:83421"/>
        <dbReference type="ChEBI" id="CHEBI:456216"/>
        <dbReference type="EC" id="2.7.11.1"/>
    </reaction>
</comment>
<proteinExistence type="predicted"/>
<comment type="catalytic activity">
    <reaction evidence="7">
        <text>L-threonyl-[protein] + ATP = O-phospho-L-threonyl-[protein] + ADP + H(+)</text>
        <dbReference type="Rhea" id="RHEA:46608"/>
        <dbReference type="Rhea" id="RHEA-COMP:11060"/>
        <dbReference type="Rhea" id="RHEA-COMP:11605"/>
        <dbReference type="ChEBI" id="CHEBI:15378"/>
        <dbReference type="ChEBI" id="CHEBI:30013"/>
        <dbReference type="ChEBI" id="CHEBI:30616"/>
        <dbReference type="ChEBI" id="CHEBI:61977"/>
        <dbReference type="ChEBI" id="CHEBI:456216"/>
        <dbReference type="EC" id="2.7.11.1"/>
    </reaction>
</comment>
<evidence type="ECO:0000256" key="8">
    <source>
        <dbReference type="ARBA" id="ARBA00048679"/>
    </source>
</evidence>
<dbReference type="Proteomes" id="UP001165060">
    <property type="component" value="Unassembled WGS sequence"/>
</dbReference>
<dbReference type="InterPro" id="IPR008271">
    <property type="entry name" value="Ser/Thr_kinase_AS"/>
</dbReference>